<evidence type="ECO:0000313" key="2">
    <source>
        <dbReference type="Proteomes" id="UP000539146"/>
    </source>
</evidence>
<gene>
    <name evidence="1" type="ORF">HP467_17785</name>
</gene>
<dbReference type="AlphaFoldDB" id="A0A850DWB0"/>
<dbReference type="InterPro" id="IPR029068">
    <property type="entry name" value="Glyas_Bleomycin-R_OHBP_Dase"/>
</dbReference>
<dbReference type="RefSeq" id="WP_175327008.1">
    <property type="nucleotide sequence ID" value="NZ_BAAAWP010000001.1"/>
</dbReference>
<dbReference type="PANTHER" id="PTHR33990:SF1">
    <property type="entry name" value="PROTEIN YJDN"/>
    <property type="match status" value="1"/>
</dbReference>
<proteinExistence type="predicted"/>
<evidence type="ECO:0000313" key="1">
    <source>
        <dbReference type="EMBL" id="NUU29946.1"/>
    </source>
</evidence>
<comment type="caution">
    <text evidence="1">The sequence shown here is derived from an EMBL/GenBank/DDBJ whole genome shotgun (WGS) entry which is preliminary data.</text>
</comment>
<dbReference type="PANTHER" id="PTHR33990">
    <property type="entry name" value="PROTEIN YJDN-RELATED"/>
    <property type="match status" value="1"/>
</dbReference>
<name>A0A850DWB0_9MICO</name>
<sequence length="145" mass="15254">MDVSGPAPYFLLPGTARVALTRWQRVFGGELRIATYADFSRDDGPADAVAHGELVGGLRLFAADAGPDDESFAASGLLFSLLGAAEPEVLRRWFGDLATDGTVVDPLQQRPWGDWDGTVRDAFGVTWLIGFEASATATGPAPAGS</sequence>
<protein>
    <submittedName>
        <fullName evidence="1">VOC family protein</fullName>
    </submittedName>
</protein>
<dbReference type="Proteomes" id="UP000539146">
    <property type="component" value="Unassembled WGS sequence"/>
</dbReference>
<dbReference type="Gene3D" id="3.10.180.10">
    <property type="entry name" value="2,3-Dihydroxybiphenyl 1,2-Dioxygenase, domain 1"/>
    <property type="match status" value="1"/>
</dbReference>
<accession>A0A850DWB0</accession>
<organism evidence="1 2">
    <name type="scientific">Curtobacterium citreum</name>
    <dbReference type="NCBI Taxonomy" id="2036"/>
    <lineage>
        <taxon>Bacteria</taxon>
        <taxon>Bacillati</taxon>
        <taxon>Actinomycetota</taxon>
        <taxon>Actinomycetes</taxon>
        <taxon>Micrococcales</taxon>
        <taxon>Microbacteriaceae</taxon>
        <taxon>Curtobacterium</taxon>
    </lineage>
</organism>
<dbReference type="EMBL" id="JABMCG010000126">
    <property type="protein sequence ID" value="NUU29946.1"/>
    <property type="molecule type" value="Genomic_DNA"/>
</dbReference>
<reference evidence="1 2" key="1">
    <citation type="submission" date="2020-05" db="EMBL/GenBank/DDBJ databases">
        <title>Genome Sequencing of Type Strains.</title>
        <authorList>
            <person name="Lemaire J.F."/>
            <person name="Inderbitzin P."/>
            <person name="Gregorio O.A."/>
            <person name="Collins S.B."/>
            <person name="Wespe N."/>
            <person name="Knight-Connoni V."/>
        </authorList>
    </citation>
    <scope>NUCLEOTIDE SEQUENCE [LARGE SCALE GENOMIC DNA]</scope>
    <source>
        <strain evidence="1 2">DSM 20512</strain>
    </source>
</reference>
<dbReference type="SUPFAM" id="SSF54593">
    <property type="entry name" value="Glyoxalase/Bleomycin resistance protein/Dihydroxybiphenyl dioxygenase"/>
    <property type="match status" value="1"/>
</dbReference>